<dbReference type="AlphaFoldDB" id="A0A8B6EJ84"/>
<accession>A0A8B6EJ84</accession>
<dbReference type="EMBL" id="UYJE01005120">
    <property type="protein sequence ID" value="VDI34155.1"/>
    <property type="molecule type" value="Genomic_DNA"/>
</dbReference>
<dbReference type="Proteomes" id="UP000596742">
    <property type="component" value="Unassembled WGS sequence"/>
</dbReference>
<sequence>MMENTNAQGDILEKIRQSIIAGHRCFTNDDVDCNSILVDLRQAQRSLDVLGLPDDSKRNIGATVMALVDQIEMKIQRDRAPSNTKAYSASRHRHAGAFCSCQIDHRDLQTPSWGSAHLFMNTINMVFV</sequence>
<proteinExistence type="predicted"/>
<comment type="caution">
    <text evidence="1">The sequence shown here is derived from an EMBL/GenBank/DDBJ whole genome shotgun (WGS) entry which is preliminary data.</text>
</comment>
<reference evidence="1" key="1">
    <citation type="submission" date="2018-11" db="EMBL/GenBank/DDBJ databases">
        <authorList>
            <person name="Alioto T."/>
            <person name="Alioto T."/>
        </authorList>
    </citation>
    <scope>NUCLEOTIDE SEQUENCE</scope>
</reference>
<gene>
    <name evidence="1" type="ORF">MGAL_10B025543</name>
</gene>
<keyword evidence="2" id="KW-1185">Reference proteome</keyword>
<name>A0A8B6EJ84_MYTGA</name>
<protein>
    <submittedName>
        <fullName evidence="1">Uncharacterized protein</fullName>
    </submittedName>
</protein>
<evidence type="ECO:0000313" key="2">
    <source>
        <dbReference type="Proteomes" id="UP000596742"/>
    </source>
</evidence>
<evidence type="ECO:0000313" key="1">
    <source>
        <dbReference type="EMBL" id="VDI34155.1"/>
    </source>
</evidence>
<organism evidence="1 2">
    <name type="scientific">Mytilus galloprovincialis</name>
    <name type="common">Mediterranean mussel</name>
    <dbReference type="NCBI Taxonomy" id="29158"/>
    <lineage>
        <taxon>Eukaryota</taxon>
        <taxon>Metazoa</taxon>
        <taxon>Spiralia</taxon>
        <taxon>Lophotrochozoa</taxon>
        <taxon>Mollusca</taxon>
        <taxon>Bivalvia</taxon>
        <taxon>Autobranchia</taxon>
        <taxon>Pteriomorphia</taxon>
        <taxon>Mytilida</taxon>
        <taxon>Mytiloidea</taxon>
        <taxon>Mytilidae</taxon>
        <taxon>Mytilinae</taxon>
        <taxon>Mytilus</taxon>
    </lineage>
</organism>